<name>A0ABR5Y973_9SPHN</name>
<comment type="caution">
    <text evidence="1">The sequence shown here is derived from an EMBL/GenBank/DDBJ whole genome shotgun (WGS) entry which is preliminary data.</text>
</comment>
<organism evidence="1 2">
    <name type="scientific">Sphingomonas hankookensis</name>
    <dbReference type="NCBI Taxonomy" id="563996"/>
    <lineage>
        <taxon>Bacteria</taxon>
        <taxon>Pseudomonadati</taxon>
        <taxon>Pseudomonadota</taxon>
        <taxon>Alphaproteobacteria</taxon>
        <taxon>Sphingomonadales</taxon>
        <taxon>Sphingomonadaceae</taxon>
        <taxon>Sphingomonas</taxon>
    </lineage>
</organism>
<evidence type="ECO:0000313" key="2">
    <source>
        <dbReference type="Proteomes" id="UP000076609"/>
    </source>
</evidence>
<dbReference type="Proteomes" id="UP000076609">
    <property type="component" value="Unassembled WGS sequence"/>
</dbReference>
<proteinExistence type="predicted"/>
<accession>A0ABR5Y973</accession>
<gene>
    <name evidence="1" type="ORF">AVT10_17190</name>
</gene>
<sequence>MARGADSAIRFPGVRDILVAGDPVVADLSARLAADPGVIPAPDEGVVAHLSALDGYARDGKVITIHGVPVPAGRPQTDYYIVLRWRPLYSPFALPHLIYSRDPADVRPADRAALGVAEDEEVQRIHLVDHDARHVTDETQASLLMFSTAIHRDNLVELQTTNPALFVALWRRDMDEAWRLGRKMRNGDLPVSNPRSRVRSRLRRLIYGAALMSEWERLFEIIEALRAEKGVTRDSVRAALLGCSSLTGVALIETEAFVATAVAHVRALHPTMDPDTADRPDRVAAAFGGSAIFRTRYRAVRAVAGGIPVRYFLGVEPGMLALVALVHMVENVKRLEGDHRQPGRAGLGTFDRQDTASVELAVLVTSNLCLPTARTILQREAKLGGSDKGWARVVIPTLIDNPHLRDEAERLYAKQHGLTGALPQPAYADCDRKRRHSPYEKAGMRAKLCAAPVGQQGWTQGFRFEAWLRPDAELAFLRNCCRYIQYDQGLAEKRDAHLAEHFPDSADAEADAMASNVPLPRQHPLERIQDLFRRFFDRLQVAEQAAERASAESRANREAILREVAPLLAAVSPITVDPYLNERMLAPPTDAQRRVAREVFWNI</sequence>
<protein>
    <submittedName>
        <fullName evidence="1">Uncharacterized protein</fullName>
    </submittedName>
</protein>
<dbReference type="EMBL" id="LQQO01000037">
    <property type="protein sequence ID" value="KZE11225.1"/>
    <property type="molecule type" value="Genomic_DNA"/>
</dbReference>
<reference evidence="2" key="1">
    <citation type="submission" date="2016-01" db="EMBL/GenBank/DDBJ databases">
        <title>Draft genome of Chromobacterium sp. F49.</title>
        <authorList>
            <person name="Hong K.W."/>
        </authorList>
    </citation>
    <scope>NUCLEOTIDE SEQUENCE [LARGE SCALE GENOMIC DNA]</scope>
    <source>
        <strain evidence="2">CN3</strain>
    </source>
</reference>
<evidence type="ECO:0000313" key="1">
    <source>
        <dbReference type="EMBL" id="KZE11225.1"/>
    </source>
</evidence>
<keyword evidence="2" id="KW-1185">Reference proteome</keyword>